<reference evidence="11 12" key="1">
    <citation type="submission" date="2020-05" db="EMBL/GenBank/DDBJ databases">
        <title>Identification and distribution of gene clusters putatively required for synthesis of sphingolipid metabolism inhibitors in phylogenetically diverse species of the filamentous fungus Fusarium.</title>
        <authorList>
            <person name="Kim H.-S."/>
            <person name="Busman M."/>
            <person name="Brown D.W."/>
            <person name="Divon H."/>
            <person name="Uhlig S."/>
            <person name="Proctor R.H."/>
        </authorList>
    </citation>
    <scope>NUCLEOTIDE SEQUENCE [LARGE SCALE GENOMIC DNA]</scope>
    <source>
        <strain evidence="11 12">NRRL 66235</strain>
    </source>
</reference>
<evidence type="ECO:0000259" key="10">
    <source>
        <dbReference type="Pfam" id="PF14833"/>
    </source>
</evidence>
<evidence type="ECO:0000256" key="7">
    <source>
        <dbReference type="ARBA" id="ARBA00023027"/>
    </source>
</evidence>
<dbReference type="InterPro" id="IPR036291">
    <property type="entry name" value="NAD(P)-bd_dom_sf"/>
</dbReference>
<dbReference type="SUPFAM" id="SSF51735">
    <property type="entry name" value="NAD(P)-binding Rossmann-fold domains"/>
    <property type="match status" value="2"/>
</dbReference>
<comment type="pathway">
    <text evidence="1">Amino-acid degradation; L-valine degradation.</text>
</comment>
<dbReference type="AlphaFoldDB" id="A0A8H5YLI1"/>
<accession>A0A8H5YLI1</accession>
<dbReference type="GO" id="GO:0005739">
    <property type="term" value="C:mitochondrion"/>
    <property type="evidence" value="ECO:0007669"/>
    <property type="project" value="TreeGrafter"/>
</dbReference>
<dbReference type="InterPro" id="IPR006115">
    <property type="entry name" value="6PGDH_NADP-bd"/>
</dbReference>
<dbReference type="PRINTS" id="PR00081">
    <property type="entry name" value="GDHRDH"/>
</dbReference>
<dbReference type="Pfam" id="PF14833">
    <property type="entry name" value="NAD_binding_11"/>
    <property type="match status" value="1"/>
</dbReference>
<protein>
    <recommendedName>
        <fullName evidence="3">3-hydroxyisobutyrate dehydrogenase</fullName>
        <ecNumber evidence="3">1.1.1.31</ecNumber>
    </recommendedName>
</protein>
<sequence>MTTYLVNDSDLAVLKGKTIVIIGGTTGIGRAALEAAVEQGANVILGDWNEKEGTSLMNKLGGRILFKSCDVSNWDHILDLFEAGYNKFGVIHSVLSNAGINTNEDLLDDATDAQTGRLKPPSLKSIDVNLVGQLYVTKVALHYFSKWPETRCQLVLTSSAGAFFPAPPIYMYCAAKAGVVGLMRGLRAETAKRNVTVNTVAPWLTVTPMLLSDWLASWNLPKNTPLGVAKALFLPIVQPEINGKSFFISGDEIIEFEDTLAKAEPEWMGQPLCKDVREGQRILLGEKYSERTLFWSMGSLTNKSTRYGFIGLGVMGWGMASNIRSKIVESDSLCVCELNKERLGQWLAQAPGKAPLSVAQTPKEVVEQSDVVFTMLPAGPQVADVFTNPNTGLLSADASHLKKKLFLECSTIDIETSLHIASHVKKLENCVFADIPVSGGVQGANTGTLSLMVGCESDAVFEGIKPTLCLVGRSENIFHCGGPSAGLATKQINNYLSCITMIGTCEAMALGERSGLDPAKLASVLRVSTGGCYNAGDQNPVKGVSSLSSASRDFEGGFVTEMAKGVLDMALDHADKIGSKTVLGKLVSDFYAKAAVHPKCKGKDFRSIYKLFIDNGGKDLEQF</sequence>
<dbReference type="InterPro" id="IPR013328">
    <property type="entry name" value="6PGD_dom2"/>
</dbReference>
<evidence type="ECO:0000256" key="3">
    <source>
        <dbReference type="ARBA" id="ARBA00012991"/>
    </source>
</evidence>
<comment type="catalytic activity">
    <reaction evidence="8">
        <text>3-hydroxy-2-methylpropanoate + NAD(+) = 2-methyl-3-oxopropanoate + NADH + H(+)</text>
        <dbReference type="Rhea" id="RHEA:17681"/>
        <dbReference type="ChEBI" id="CHEBI:11805"/>
        <dbReference type="ChEBI" id="CHEBI:15378"/>
        <dbReference type="ChEBI" id="CHEBI:57540"/>
        <dbReference type="ChEBI" id="CHEBI:57700"/>
        <dbReference type="ChEBI" id="CHEBI:57945"/>
        <dbReference type="EC" id="1.1.1.31"/>
    </reaction>
</comment>
<proteinExistence type="inferred from homology"/>
<keyword evidence="7" id="KW-0520">NAD</keyword>
<dbReference type="PROSITE" id="PS00895">
    <property type="entry name" value="3_HYDROXYISOBUT_DH"/>
    <property type="match status" value="1"/>
</dbReference>
<dbReference type="InterPro" id="IPR008927">
    <property type="entry name" value="6-PGluconate_DH-like_C_sf"/>
</dbReference>
<keyword evidence="4" id="KW-0101">Branched-chain amino acid catabolism</keyword>
<keyword evidence="6" id="KW-0560">Oxidoreductase</keyword>
<evidence type="ECO:0000256" key="2">
    <source>
        <dbReference type="ARBA" id="ARBA00006013"/>
    </source>
</evidence>
<dbReference type="PANTHER" id="PTHR22981">
    <property type="entry name" value="3-HYDROXYISOBUTYRATE DEHYDROGENASE-RELATED"/>
    <property type="match status" value="1"/>
</dbReference>
<keyword evidence="12" id="KW-1185">Reference proteome</keyword>
<name>A0A8H5YLI1_9HYPO</name>
<feature type="domain" description="6-phosphogluconate dehydrogenase NADP-binding" evidence="9">
    <location>
        <begin position="307"/>
        <end position="478"/>
    </location>
</feature>
<evidence type="ECO:0000313" key="12">
    <source>
        <dbReference type="Proteomes" id="UP000544331"/>
    </source>
</evidence>
<organism evidence="11 12">
    <name type="scientific">Fusarium mundagurra</name>
    <dbReference type="NCBI Taxonomy" id="1567541"/>
    <lineage>
        <taxon>Eukaryota</taxon>
        <taxon>Fungi</taxon>
        <taxon>Dikarya</taxon>
        <taxon>Ascomycota</taxon>
        <taxon>Pezizomycotina</taxon>
        <taxon>Sordariomycetes</taxon>
        <taxon>Hypocreomycetidae</taxon>
        <taxon>Hypocreales</taxon>
        <taxon>Nectriaceae</taxon>
        <taxon>Fusarium</taxon>
        <taxon>Fusarium fujikuroi species complex</taxon>
    </lineage>
</organism>
<dbReference type="GO" id="GO:0006574">
    <property type="term" value="P:L-valine catabolic process"/>
    <property type="evidence" value="ECO:0007669"/>
    <property type="project" value="TreeGrafter"/>
</dbReference>
<comment type="caution">
    <text evidence="11">The sequence shown here is derived from an EMBL/GenBank/DDBJ whole genome shotgun (WGS) entry which is preliminary data.</text>
</comment>
<dbReference type="InterPro" id="IPR029154">
    <property type="entry name" value="HIBADH-like_NADP-bd"/>
</dbReference>
<evidence type="ECO:0000256" key="5">
    <source>
        <dbReference type="ARBA" id="ARBA00022857"/>
    </source>
</evidence>
<dbReference type="PROSITE" id="PS00061">
    <property type="entry name" value="ADH_SHORT"/>
    <property type="match status" value="1"/>
</dbReference>
<dbReference type="Pfam" id="PF00106">
    <property type="entry name" value="adh_short"/>
    <property type="match status" value="1"/>
</dbReference>
<dbReference type="GO" id="GO:0008442">
    <property type="term" value="F:3-hydroxyisobutyrate dehydrogenase activity"/>
    <property type="evidence" value="ECO:0007669"/>
    <property type="project" value="UniProtKB-EC"/>
</dbReference>
<dbReference type="GO" id="GO:0050661">
    <property type="term" value="F:NADP binding"/>
    <property type="evidence" value="ECO:0007669"/>
    <property type="project" value="InterPro"/>
</dbReference>
<dbReference type="InterPro" id="IPR020904">
    <property type="entry name" value="Sc_DH/Rdtase_CS"/>
</dbReference>
<dbReference type="OrthoDB" id="21615at2759"/>
<gene>
    <name evidence="11" type="ORF">FMUND_7442</name>
</gene>
<dbReference type="InterPro" id="IPR002347">
    <property type="entry name" value="SDR_fam"/>
</dbReference>
<comment type="similarity">
    <text evidence="2">Belongs to the HIBADH-related family. 3-hydroxyisobutyrate dehydrogenase subfamily.</text>
</comment>
<evidence type="ECO:0000259" key="9">
    <source>
        <dbReference type="Pfam" id="PF03446"/>
    </source>
</evidence>
<dbReference type="EMBL" id="JAAOAN010000247">
    <property type="protein sequence ID" value="KAF5714319.1"/>
    <property type="molecule type" value="Genomic_DNA"/>
</dbReference>
<dbReference type="EC" id="1.1.1.31" evidence="3"/>
<dbReference type="SUPFAM" id="SSF48179">
    <property type="entry name" value="6-phosphogluconate dehydrogenase C-terminal domain-like"/>
    <property type="match status" value="1"/>
</dbReference>
<evidence type="ECO:0000256" key="4">
    <source>
        <dbReference type="ARBA" id="ARBA00022456"/>
    </source>
</evidence>
<dbReference type="Gene3D" id="3.40.50.720">
    <property type="entry name" value="NAD(P)-binding Rossmann-like Domain"/>
    <property type="match status" value="2"/>
</dbReference>
<dbReference type="PANTHER" id="PTHR22981:SF7">
    <property type="entry name" value="3-HYDROXYISOBUTYRATE DEHYDROGENASE, MITOCHONDRIAL"/>
    <property type="match status" value="1"/>
</dbReference>
<dbReference type="GO" id="GO:0051287">
    <property type="term" value="F:NAD binding"/>
    <property type="evidence" value="ECO:0007669"/>
    <property type="project" value="InterPro"/>
</dbReference>
<evidence type="ECO:0000313" key="11">
    <source>
        <dbReference type="EMBL" id="KAF5714319.1"/>
    </source>
</evidence>
<feature type="domain" description="3-hydroxyisobutyrate dehydrogenase-like NAD-binding" evidence="10">
    <location>
        <begin position="485"/>
        <end position="611"/>
    </location>
</feature>
<dbReference type="Gene3D" id="1.10.1040.10">
    <property type="entry name" value="N-(1-d-carboxylethyl)-l-norvaline Dehydrogenase, domain 2"/>
    <property type="match status" value="1"/>
</dbReference>
<evidence type="ECO:0000256" key="6">
    <source>
        <dbReference type="ARBA" id="ARBA00023002"/>
    </source>
</evidence>
<evidence type="ECO:0000256" key="1">
    <source>
        <dbReference type="ARBA" id="ARBA00005109"/>
    </source>
</evidence>
<keyword evidence="5" id="KW-0521">NADP</keyword>
<dbReference type="InterPro" id="IPR002204">
    <property type="entry name" value="3-OH-isobutyrate_DH-rel_CS"/>
</dbReference>
<dbReference type="Pfam" id="PF03446">
    <property type="entry name" value="NAD_binding_2"/>
    <property type="match status" value="1"/>
</dbReference>
<dbReference type="Proteomes" id="UP000544331">
    <property type="component" value="Unassembled WGS sequence"/>
</dbReference>
<evidence type="ECO:0000256" key="8">
    <source>
        <dbReference type="ARBA" id="ARBA00049197"/>
    </source>
</evidence>